<dbReference type="KEGG" id="scw:TU94_10510"/>
<dbReference type="RefSeq" id="WP_044387735.1">
    <property type="nucleotide sequence ID" value="NZ_CP010849.1"/>
</dbReference>
<name>A0A0C5GBB4_9ACTN</name>
<proteinExistence type="predicted"/>
<evidence type="ECO:0000313" key="3">
    <source>
        <dbReference type="EMBL" id="AJP05609.1"/>
    </source>
</evidence>
<reference evidence="3 4" key="1">
    <citation type="submission" date="2015-02" db="EMBL/GenBank/DDBJ databases">
        <title>Genome sequence of thermotolerant Streptomyces cyaneogriseus subsp. Noncyanogenus NMWT1, the producer of nematocidal antibiotics nemadectin.</title>
        <authorList>
            <person name="Wang H."/>
            <person name="Li C."/>
            <person name="Xiang W."/>
            <person name="Wang X."/>
        </authorList>
    </citation>
    <scope>NUCLEOTIDE SEQUENCE [LARGE SCALE GENOMIC DNA]</scope>
    <source>
        <strain evidence="3 4">NMWT 1</strain>
    </source>
</reference>
<evidence type="ECO:0000259" key="2">
    <source>
        <dbReference type="Pfam" id="PF20182"/>
    </source>
</evidence>
<dbReference type="InterPro" id="IPR046675">
    <property type="entry name" value="DUF6545"/>
</dbReference>
<dbReference type="EMBL" id="CP010849">
    <property type="protein sequence ID" value="AJP05609.1"/>
    <property type="molecule type" value="Genomic_DNA"/>
</dbReference>
<dbReference type="NCBIfam" id="NF042915">
    <property type="entry name" value="MAB_1171c_fam"/>
    <property type="match status" value="1"/>
</dbReference>
<feature type="domain" description="DUF6545" evidence="2">
    <location>
        <begin position="246"/>
        <end position="372"/>
    </location>
</feature>
<dbReference type="Proteomes" id="UP000032234">
    <property type="component" value="Chromosome"/>
</dbReference>
<accession>A0A0C5GBB4</accession>
<dbReference type="STRING" id="477245.TU94_10510"/>
<feature type="transmembrane region" description="Helical" evidence="1">
    <location>
        <begin position="146"/>
        <end position="167"/>
    </location>
</feature>
<organism evidence="3 4">
    <name type="scientific">Streptomyces cyaneogriseus subsp. noncyanogenus</name>
    <dbReference type="NCBI Taxonomy" id="477245"/>
    <lineage>
        <taxon>Bacteria</taxon>
        <taxon>Bacillati</taxon>
        <taxon>Actinomycetota</taxon>
        <taxon>Actinomycetes</taxon>
        <taxon>Kitasatosporales</taxon>
        <taxon>Streptomycetaceae</taxon>
        <taxon>Streptomyces</taxon>
    </lineage>
</organism>
<feature type="transmembrane region" description="Helical" evidence="1">
    <location>
        <begin position="100"/>
        <end position="120"/>
    </location>
</feature>
<evidence type="ECO:0000313" key="4">
    <source>
        <dbReference type="Proteomes" id="UP000032234"/>
    </source>
</evidence>
<gene>
    <name evidence="3" type="ORF">TU94_10510</name>
</gene>
<keyword evidence="1" id="KW-0472">Membrane</keyword>
<dbReference type="AlphaFoldDB" id="A0A0C5GBB4"/>
<dbReference type="Pfam" id="PF20182">
    <property type="entry name" value="DUF6545"/>
    <property type="match status" value="1"/>
</dbReference>
<dbReference type="OrthoDB" id="4328840at2"/>
<dbReference type="PATRIC" id="fig|477245.3.peg.2243"/>
<feature type="transmembrane region" description="Helical" evidence="1">
    <location>
        <begin position="33"/>
        <end position="57"/>
    </location>
</feature>
<feature type="transmembrane region" description="Helical" evidence="1">
    <location>
        <begin position="69"/>
        <end position="88"/>
    </location>
</feature>
<keyword evidence="1" id="KW-0812">Transmembrane</keyword>
<evidence type="ECO:0000256" key="1">
    <source>
        <dbReference type="SAM" id="Phobius"/>
    </source>
</evidence>
<sequence>MSLVVYLAAAVFGLSCTVLFRRPRTAVRDPLTLSTCAAIVLGSLVFVCSAPLTLAVVNEMTGVPNFGAPLTYGMLSAYSCSLLVLLINWRGGPRTRVRRAVWRCVAAYGALIAAVTVLFVCADADTERLTDLDTYYANTPCMREMILLYLLGHSAATVVMCAVCLKWGREVTGWLRTGLRLILTGALLDVLGFQLTKYTAIAARWAGGDLDFLSTTVAPPMASLGALTCSAGFVLPRVLPAALAHWRGLGDYRRLEPLWSLLRFAPTAPKPPASWWQSPGARLQWREVSIHDALLALAPYFDDRVRERAREAALRAGRGARQARLAAEAAMLADAARRAAAQEEPPGPPSTYRLHATEVSGTGELVELAQALAEATADGTGREGTVKAPHG</sequence>
<dbReference type="InterPro" id="IPR050039">
    <property type="entry name" value="MAB_1171c-like"/>
</dbReference>
<protein>
    <submittedName>
        <fullName evidence="3">Membrane protein</fullName>
    </submittedName>
</protein>
<keyword evidence="1" id="KW-1133">Transmembrane helix</keyword>
<feature type="transmembrane region" description="Helical" evidence="1">
    <location>
        <begin position="179"/>
        <end position="201"/>
    </location>
</feature>
<dbReference type="HOGENOM" id="CLU_042795_2_1_11"/>
<feature type="transmembrane region" description="Helical" evidence="1">
    <location>
        <begin position="6"/>
        <end position="21"/>
    </location>
</feature>
<keyword evidence="4" id="KW-1185">Reference proteome</keyword>